<keyword evidence="4" id="KW-1185">Reference proteome</keyword>
<dbReference type="Proteomes" id="UP001172155">
    <property type="component" value="Unassembled WGS sequence"/>
</dbReference>
<dbReference type="EMBL" id="JAUKUD010000005">
    <property type="protein sequence ID" value="KAK0743964.1"/>
    <property type="molecule type" value="Genomic_DNA"/>
</dbReference>
<feature type="region of interest" description="Disordered" evidence="2">
    <location>
        <begin position="399"/>
        <end position="443"/>
    </location>
</feature>
<keyword evidence="1" id="KW-0175">Coiled coil</keyword>
<proteinExistence type="predicted"/>
<evidence type="ECO:0000313" key="4">
    <source>
        <dbReference type="Proteomes" id="UP001172155"/>
    </source>
</evidence>
<feature type="region of interest" description="Disordered" evidence="2">
    <location>
        <begin position="1"/>
        <end position="25"/>
    </location>
</feature>
<gene>
    <name evidence="3" type="ORF">B0T18DRAFT_193861</name>
</gene>
<dbReference type="AlphaFoldDB" id="A0AA40ER44"/>
<feature type="coiled-coil region" evidence="1">
    <location>
        <begin position="959"/>
        <end position="1062"/>
    </location>
</feature>
<sequence>MAGGPSDANKSSPSGLPTRKKKLEWGPGGKLVEVWVDVPAKKPKKNAGKTGGNPVELVKEFKFDEDISLGRVFPSLQGTQFDALVMKRTRMLWLARDVSVRKKAGLWLETDVEFRGIFQPLHDILRDVFAQEHPGLHLEAHLGVEQGWSDDLIATGFTLKGSVDGINRGFGEFLTFRNAGVMLNIVPGKNGDLNTFWGFFGTLHLAIPNSVVPLVLEYKLEPKPDTLDISMSFGEGEKWGSVFGVKGLDLDEVTFSTTIVKSNLDKSLEFSVASKWQIGGVPVELSGHIKKSGSSLRGYIKTLTMDDLRRLFNTMTGSDLDPVEQDVRFSELRIEISQGRFLFYGEVWVDSYKVAAAEVLVSVDGVMISGGIDDLAIGEKLYVKKARLELIIGNVDRPKTDSKGKAASAAGNQESGADSSPKDTSKVDTPPSQQQSPVKRKGTPVAAILRGEVHLDTDTFNLTFNVAAAITKTADGPLDYFIYGQLDCENFSIGKMIGGAMDEGHPMDLQLDRVTLIAASKDIPNDYGLNTARFPIKEGVFLCAELKSVPFVGDLCKGSSLGDRYILRAGYSKKGGLSISIILPESTRIELSPTVKSGPLTLIVETQPELRVLFQATLWVTPDEESKPLQLDLGVSANSLQASVYAQMTGQWENPLGLSPQLKIGLLALEVEIIYEQFLATGTPSSIGFAGILSVGGSSAEDVDEYDLAFNLGTNPKETLVKIKATRLESGQIINLVNAVADFDIDKPEREIIRFQDVNVYASPLGCIIGTQVYPPGFVVQGKAFIFDKKVEIDCRIGSEGLKLKGEVEGFQLGPLKVRGGKRTDGTQGENALIDFEITKERQCFEVSGSVALWDLEASVFVKAQVMPDPELEFNFELAWSTLLRFQVDGKLIRPEAPSLEGGDIKNAVAEKAGTGPLINLQDCDFELHAVLEQRILTEISETMQKWFSSAQASVHEGIDEAKRKVDEAKIAFEQACEAAKQDVEKTRAKFDAAMEDAQGALREKEDECRQARLDNERYILEEERRADEHIRAAIGDLNSKQKAFEGDMEEKKRDLAQKQRDGNNAINGSIRELQGAREALQRGFGDAIGALESAQARVNVEQ</sequence>
<evidence type="ECO:0000256" key="2">
    <source>
        <dbReference type="SAM" id="MobiDB-lite"/>
    </source>
</evidence>
<evidence type="ECO:0000313" key="3">
    <source>
        <dbReference type="EMBL" id="KAK0743964.1"/>
    </source>
</evidence>
<name>A0AA40ER44_9PEZI</name>
<protein>
    <submittedName>
        <fullName evidence="3">Uncharacterized protein</fullName>
    </submittedName>
</protein>
<reference evidence="3" key="1">
    <citation type="submission" date="2023-06" db="EMBL/GenBank/DDBJ databases">
        <title>Genome-scale phylogeny and comparative genomics of the fungal order Sordariales.</title>
        <authorList>
            <consortium name="Lawrence Berkeley National Laboratory"/>
            <person name="Hensen N."/>
            <person name="Bonometti L."/>
            <person name="Westerberg I."/>
            <person name="Brannstrom I.O."/>
            <person name="Guillou S."/>
            <person name="Cros-Aarteil S."/>
            <person name="Calhoun S."/>
            <person name="Haridas S."/>
            <person name="Kuo A."/>
            <person name="Mondo S."/>
            <person name="Pangilinan J."/>
            <person name="Riley R."/>
            <person name="LaButti K."/>
            <person name="Andreopoulos B."/>
            <person name="Lipzen A."/>
            <person name="Chen C."/>
            <person name="Yanf M."/>
            <person name="Daum C."/>
            <person name="Ng V."/>
            <person name="Clum A."/>
            <person name="Steindorff A."/>
            <person name="Ohm R."/>
            <person name="Martin F."/>
            <person name="Silar P."/>
            <person name="Natvig D."/>
            <person name="Lalanne C."/>
            <person name="Gautier V."/>
            <person name="Ament-velasquez S.L."/>
            <person name="Kruys A."/>
            <person name="Hutchinson M.I."/>
            <person name="Powell A.J."/>
            <person name="Barry K."/>
            <person name="Miller A.N."/>
            <person name="Grigoriev I.V."/>
            <person name="Debuchy R."/>
            <person name="Gladieux P."/>
            <person name="Thoren M.H."/>
            <person name="Johannesson H."/>
        </authorList>
    </citation>
    <scope>NUCLEOTIDE SEQUENCE</scope>
    <source>
        <strain evidence="3">SMH3187-1</strain>
    </source>
</reference>
<organism evidence="3 4">
    <name type="scientific">Schizothecium vesticola</name>
    <dbReference type="NCBI Taxonomy" id="314040"/>
    <lineage>
        <taxon>Eukaryota</taxon>
        <taxon>Fungi</taxon>
        <taxon>Dikarya</taxon>
        <taxon>Ascomycota</taxon>
        <taxon>Pezizomycotina</taxon>
        <taxon>Sordariomycetes</taxon>
        <taxon>Sordariomycetidae</taxon>
        <taxon>Sordariales</taxon>
        <taxon>Schizotheciaceae</taxon>
        <taxon>Schizothecium</taxon>
    </lineage>
</organism>
<evidence type="ECO:0000256" key="1">
    <source>
        <dbReference type="SAM" id="Coils"/>
    </source>
</evidence>
<accession>A0AA40ER44</accession>
<comment type="caution">
    <text evidence="3">The sequence shown here is derived from an EMBL/GenBank/DDBJ whole genome shotgun (WGS) entry which is preliminary data.</text>
</comment>